<dbReference type="PANTHER" id="PTHR43968">
    <property type="match status" value="1"/>
</dbReference>
<dbReference type="InterPro" id="IPR036249">
    <property type="entry name" value="Thioredoxin-like_sf"/>
</dbReference>
<proteinExistence type="predicted"/>
<dbReference type="OrthoDB" id="4951845at2759"/>
<dbReference type="CDD" id="cd00570">
    <property type="entry name" value="GST_N_family"/>
    <property type="match status" value="1"/>
</dbReference>
<dbReference type="EMBL" id="KB445805">
    <property type="protein sequence ID" value="EMD33587.1"/>
    <property type="molecule type" value="Genomic_DNA"/>
</dbReference>
<organism evidence="3 4">
    <name type="scientific">Ceriporiopsis subvermispora (strain B)</name>
    <name type="common">White-rot fungus</name>
    <name type="synonym">Gelatoporia subvermispora</name>
    <dbReference type="NCBI Taxonomy" id="914234"/>
    <lineage>
        <taxon>Eukaryota</taxon>
        <taxon>Fungi</taxon>
        <taxon>Dikarya</taxon>
        <taxon>Basidiomycota</taxon>
        <taxon>Agaricomycotina</taxon>
        <taxon>Agaricomycetes</taxon>
        <taxon>Polyporales</taxon>
        <taxon>Gelatoporiaceae</taxon>
        <taxon>Gelatoporia</taxon>
    </lineage>
</organism>
<keyword evidence="4" id="KW-1185">Reference proteome</keyword>
<dbReference type="Gene3D" id="3.40.30.10">
    <property type="entry name" value="Glutaredoxin"/>
    <property type="match status" value="1"/>
</dbReference>
<dbReference type="SFLD" id="SFLDG00358">
    <property type="entry name" value="Main_(cytGST)"/>
    <property type="match status" value="1"/>
</dbReference>
<dbReference type="InterPro" id="IPR050983">
    <property type="entry name" value="GST_Omega/HSP26"/>
</dbReference>
<dbReference type="PROSITE" id="PS50404">
    <property type="entry name" value="GST_NTER"/>
    <property type="match status" value="1"/>
</dbReference>
<dbReference type="InterPro" id="IPR040079">
    <property type="entry name" value="Glutathione_S-Trfase"/>
</dbReference>
<evidence type="ECO:0000259" key="1">
    <source>
        <dbReference type="PROSITE" id="PS50404"/>
    </source>
</evidence>
<feature type="domain" description="GST C-terminal" evidence="2">
    <location>
        <begin position="111"/>
        <end position="242"/>
    </location>
</feature>
<dbReference type="GO" id="GO:0005737">
    <property type="term" value="C:cytoplasm"/>
    <property type="evidence" value="ECO:0007669"/>
    <property type="project" value="TreeGrafter"/>
</dbReference>
<dbReference type="HOGENOM" id="CLU_011226_9_1_1"/>
<evidence type="ECO:0000313" key="3">
    <source>
        <dbReference type="EMBL" id="EMD33587.1"/>
    </source>
</evidence>
<dbReference type="PROSITE" id="PS50405">
    <property type="entry name" value="GST_CTER"/>
    <property type="match status" value="1"/>
</dbReference>
<dbReference type="STRING" id="914234.M2R600"/>
<dbReference type="SUPFAM" id="SSF52833">
    <property type="entry name" value="Thioredoxin-like"/>
    <property type="match status" value="1"/>
</dbReference>
<feature type="domain" description="GST N-terminal" evidence="1">
    <location>
        <begin position="27"/>
        <end position="105"/>
    </location>
</feature>
<sequence length="255" mass="29362">MSTPNGEVHPVATGPAAETVAKHQDPQDLVFYCAWYCPWSTRTWVALEEKGIPYQYREANTFHEDEGLNRIDPKASVPAIQYKGRALRDSLVICEFFEDAYPGTTPLLPADPFERAYARLWMDYVTKSVIPAFQRLTLSQEPDKQHAMLDELIKAMRTFTEKIKGPWFLGEQFSLVDIFIVPWVLRDHVIAQYRGYSRAAVGPGWEEYTERLVNRESVVKTQSLEEYNAEINHRYLRNEPQSVVTRAARTDRSSA</sequence>
<reference evidence="3 4" key="1">
    <citation type="journal article" date="2012" name="Proc. Natl. Acad. Sci. U.S.A.">
        <title>Comparative genomics of Ceriporiopsis subvermispora and Phanerochaete chrysosporium provide insight into selective ligninolysis.</title>
        <authorList>
            <person name="Fernandez-Fueyo E."/>
            <person name="Ruiz-Duenas F.J."/>
            <person name="Ferreira P."/>
            <person name="Floudas D."/>
            <person name="Hibbett D.S."/>
            <person name="Canessa P."/>
            <person name="Larrondo L.F."/>
            <person name="James T.Y."/>
            <person name="Seelenfreund D."/>
            <person name="Lobos S."/>
            <person name="Polanco R."/>
            <person name="Tello M."/>
            <person name="Honda Y."/>
            <person name="Watanabe T."/>
            <person name="Watanabe T."/>
            <person name="Ryu J.S."/>
            <person name="Kubicek C.P."/>
            <person name="Schmoll M."/>
            <person name="Gaskell J."/>
            <person name="Hammel K.E."/>
            <person name="St John F.J."/>
            <person name="Vanden Wymelenberg A."/>
            <person name="Sabat G."/>
            <person name="Splinter BonDurant S."/>
            <person name="Syed K."/>
            <person name="Yadav J.S."/>
            <person name="Doddapaneni H."/>
            <person name="Subramanian V."/>
            <person name="Lavin J.L."/>
            <person name="Oguiza J.A."/>
            <person name="Perez G."/>
            <person name="Pisabarro A.G."/>
            <person name="Ramirez L."/>
            <person name="Santoyo F."/>
            <person name="Master E."/>
            <person name="Coutinho P.M."/>
            <person name="Henrissat B."/>
            <person name="Lombard V."/>
            <person name="Magnuson J.K."/>
            <person name="Kuees U."/>
            <person name="Hori C."/>
            <person name="Igarashi K."/>
            <person name="Samejima M."/>
            <person name="Held B.W."/>
            <person name="Barry K.W."/>
            <person name="LaButti K.M."/>
            <person name="Lapidus A."/>
            <person name="Lindquist E.A."/>
            <person name="Lucas S.M."/>
            <person name="Riley R."/>
            <person name="Salamov A.A."/>
            <person name="Hoffmeister D."/>
            <person name="Schwenk D."/>
            <person name="Hadar Y."/>
            <person name="Yarden O."/>
            <person name="de Vries R.P."/>
            <person name="Wiebenga A."/>
            <person name="Stenlid J."/>
            <person name="Eastwood D."/>
            <person name="Grigoriev I.V."/>
            <person name="Berka R.M."/>
            <person name="Blanchette R.A."/>
            <person name="Kersten P."/>
            <person name="Martinez A.T."/>
            <person name="Vicuna R."/>
            <person name="Cullen D."/>
        </authorList>
    </citation>
    <scope>NUCLEOTIDE SEQUENCE [LARGE SCALE GENOMIC DNA]</scope>
    <source>
        <strain evidence="3 4">B</strain>
    </source>
</reference>
<evidence type="ECO:0000313" key="4">
    <source>
        <dbReference type="Proteomes" id="UP000016930"/>
    </source>
</evidence>
<dbReference type="SUPFAM" id="SSF47616">
    <property type="entry name" value="GST C-terminal domain-like"/>
    <property type="match status" value="1"/>
</dbReference>
<gene>
    <name evidence="3" type="ORF">CERSUDRAFT_159757</name>
</gene>
<dbReference type="Gene3D" id="1.20.1050.10">
    <property type="match status" value="1"/>
</dbReference>
<dbReference type="SFLD" id="SFLDS00019">
    <property type="entry name" value="Glutathione_Transferase_(cytos"/>
    <property type="match status" value="1"/>
</dbReference>
<dbReference type="PANTHER" id="PTHR43968:SF6">
    <property type="entry name" value="GLUTATHIONE S-TRANSFERASE OMEGA"/>
    <property type="match status" value="1"/>
</dbReference>
<accession>M2R600</accession>
<dbReference type="AlphaFoldDB" id="M2R600"/>
<dbReference type="Proteomes" id="UP000016930">
    <property type="component" value="Unassembled WGS sequence"/>
</dbReference>
<name>M2R600_CERS8</name>
<dbReference type="InterPro" id="IPR036282">
    <property type="entry name" value="Glutathione-S-Trfase_C_sf"/>
</dbReference>
<dbReference type="InterPro" id="IPR010987">
    <property type="entry name" value="Glutathione-S-Trfase_C-like"/>
</dbReference>
<evidence type="ECO:0000259" key="2">
    <source>
        <dbReference type="PROSITE" id="PS50405"/>
    </source>
</evidence>
<protein>
    <submittedName>
        <fullName evidence="3">Uncharacterized protein</fullName>
    </submittedName>
</protein>
<dbReference type="Pfam" id="PF13409">
    <property type="entry name" value="GST_N_2"/>
    <property type="match status" value="1"/>
</dbReference>
<dbReference type="Pfam" id="PF13410">
    <property type="entry name" value="GST_C_2"/>
    <property type="match status" value="1"/>
</dbReference>
<dbReference type="InterPro" id="IPR004045">
    <property type="entry name" value="Glutathione_S-Trfase_N"/>
</dbReference>